<reference evidence="3" key="1">
    <citation type="journal article" date="2013" name="Genome Announc.">
        <title>Draft genome sequence of the ascomycete Phaeoacremonium aleophilum strain UCR-PA7, a causal agent of the esca disease complex in grapevines.</title>
        <authorList>
            <person name="Blanco-Ulate B."/>
            <person name="Rolshausen P."/>
            <person name="Cantu D."/>
        </authorList>
    </citation>
    <scope>NUCLEOTIDE SEQUENCE [LARGE SCALE GENOMIC DNA]</scope>
    <source>
        <strain evidence="3">UCR-PA7</strain>
    </source>
</reference>
<organism evidence="2 3">
    <name type="scientific">Phaeoacremonium minimum (strain UCR-PA7)</name>
    <name type="common">Esca disease fungus</name>
    <name type="synonym">Togninia minima</name>
    <dbReference type="NCBI Taxonomy" id="1286976"/>
    <lineage>
        <taxon>Eukaryota</taxon>
        <taxon>Fungi</taxon>
        <taxon>Dikarya</taxon>
        <taxon>Ascomycota</taxon>
        <taxon>Pezizomycotina</taxon>
        <taxon>Sordariomycetes</taxon>
        <taxon>Sordariomycetidae</taxon>
        <taxon>Togniniales</taxon>
        <taxon>Togniniaceae</taxon>
        <taxon>Phaeoacremonium</taxon>
    </lineage>
</organism>
<evidence type="ECO:0000256" key="1">
    <source>
        <dbReference type="SAM" id="MobiDB-lite"/>
    </source>
</evidence>
<protein>
    <submittedName>
        <fullName evidence="2">Putative copper fist dna binding domain-containing protein</fullName>
    </submittedName>
</protein>
<dbReference type="OrthoDB" id="5600085at2759"/>
<dbReference type="EMBL" id="KB932957">
    <property type="protein sequence ID" value="EOO01795.1"/>
    <property type="molecule type" value="Genomic_DNA"/>
</dbReference>
<sequence length="298" mass="32151">MLTFDENGHHKPTYKHTKASQKAGPYQLHRVNSLHSSSSNRSLDNLSRGSSASSGGLLQEQRKAKSEATSPLMTGSSSFMQLNSSLPPLDLSNIGYTPYITDNLDNIFGSVSDHEPALFSAGLSASVDWSHYDGLEFASKANENFAPSSFSQPQSFGGFEQPPTLTTSTSGEVSEVEDFIPSTGDDFDIMGTFSRTSTTSTGFNLGPTQANLLGSTDLTTIDYEDFKFMKAGNKFLPSPASLPGEESSLVPTTAVTSMNNFSLVEDDPAFWMADYSSHTLPIMTESPDPNAPSFWDTQ</sequence>
<feature type="compositionally biased region" description="Low complexity" evidence="1">
    <location>
        <begin position="30"/>
        <end position="58"/>
    </location>
</feature>
<keyword evidence="3" id="KW-1185">Reference proteome</keyword>
<proteinExistence type="predicted"/>
<name>R8BR65_PHAM7</name>
<evidence type="ECO:0000313" key="2">
    <source>
        <dbReference type="EMBL" id="EOO01795.1"/>
    </source>
</evidence>
<feature type="region of interest" description="Disordered" evidence="1">
    <location>
        <begin position="1"/>
        <end position="76"/>
    </location>
</feature>
<evidence type="ECO:0000313" key="3">
    <source>
        <dbReference type="Proteomes" id="UP000014074"/>
    </source>
</evidence>
<dbReference type="eggNOG" id="ENOG502S7CA">
    <property type="taxonomic scope" value="Eukaryota"/>
</dbReference>
<gene>
    <name evidence="2" type="ORF">UCRPA7_2679</name>
</gene>
<dbReference type="HOGENOM" id="CLU_022327_1_0_1"/>
<feature type="compositionally biased region" description="Basic residues" evidence="1">
    <location>
        <begin position="10"/>
        <end position="19"/>
    </location>
</feature>
<dbReference type="RefSeq" id="XP_007913471.1">
    <property type="nucleotide sequence ID" value="XM_007915280.1"/>
</dbReference>
<dbReference type="KEGG" id="tmn:UCRPA7_2679"/>
<dbReference type="AlphaFoldDB" id="R8BR65"/>
<dbReference type="GeneID" id="19322951"/>
<feature type="compositionally biased region" description="Polar residues" evidence="1">
    <location>
        <begin position="67"/>
        <end position="76"/>
    </location>
</feature>
<accession>R8BR65</accession>
<dbReference type="Proteomes" id="UP000014074">
    <property type="component" value="Unassembled WGS sequence"/>
</dbReference>